<evidence type="ECO:0000313" key="3">
    <source>
        <dbReference type="EMBL" id="KAF9449439.1"/>
    </source>
</evidence>
<evidence type="ECO:0000256" key="2">
    <source>
        <dbReference type="SAM" id="SignalP"/>
    </source>
</evidence>
<proteinExistence type="predicted"/>
<keyword evidence="1" id="KW-1133">Transmembrane helix</keyword>
<protein>
    <submittedName>
        <fullName evidence="3">Uncharacterized protein</fullName>
    </submittedName>
</protein>
<organism evidence="3 4">
    <name type="scientific">Macrolepiota fuliginosa MF-IS2</name>
    <dbReference type="NCBI Taxonomy" id="1400762"/>
    <lineage>
        <taxon>Eukaryota</taxon>
        <taxon>Fungi</taxon>
        <taxon>Dikarya</taxon>
        <taxon>Basidiomycota</taxon>
        <taxon>Agaricomycotina</taxon>
        <taxon>Agaricomycetes</taxon>
        <taxon>Agaricomycetidae</taxon>
        <taxon>Agaricales</taxon>
        <taxon>Agaricineae</taxon>
        <taxon>Agaricaceae</taxon>
        <taxon>Macrolepiota</taxon>
    </lineage>
</organism>
<feature type="chain" id="PRO_5040384467" evidence="2">
    <location>
        <begin position="26"/>
        <end position="334"/>
    </location>
</feature>
<feature type="signal peptide" evidence="2">
    <location>
        <begin position="1"/>
        <end position="25"/>
    </location>
</feature>
<keyword evidence="1" id="KW-0472">Membrane</keyword>
<evidence type="ECO:0000313" key="4">
    <source>
        <dbReference type="Proteomes" id="UP000807342"/>
    </source>
</evidence>
<keyword evidence="4" id="KW-1185">Reference proteome</keyword>
<keyword evidence="2" id="KW-0732">Signal</keyword>
<comment type="caution">
    <text evidence="3">The sequence shown here is derived from an EMBL/GenBank/DDBJ whole genome shotgun (WGS) entry which is preliminary data.</text>
</comment>
<dbReference type="EMBL" id="MU151130">
    <property type="protein sequence ID" value="KAF9449439.1"/>
    <property type="molecule type" value="Genomic_DNA"/>
</dbReference>
<keyword evidence="1" id="KW-0812">Transmembrane</keyword>
<dbReference type="PROSITE" id="PS51257">
    <property type="entry name" value="PROKAR_LIPOPROTEIN"/>
    <property type="match status" value="1"/>
</dbReference>
<gene>
    <name evidence="3" type="ORF">P691DRAFT_565510</name>
</gene>
<dbReference type="AlphaFoldDB" id="A0A9P6C5J8"/>
<evidence type="ECO:0000256" key="1">
    <source>
        <dbReference type="SAM" id="Phobius"/>
    </source>
</evidence>
<name>A0A9P6C5J8_9AGAR</name>
<feature type="transmembrane region" description="Helical" evidence="1">
    <location>
        <begin position="267"/>
        <end position="290"/>
    </location>
</feature>
<reference evidence="3" key="1">
    <citation type="submission" date="2020-11" db="EMBL/GenBank/DDBJ databases">
        <authorList>
            <consortium name="DOE Joint Genome Institute"/>
            <person name="Ahrendt S."/>
            <person name="Riley R."/>
            <person name="Andreopoulos W."/>
            <person name="Labutti K."/>
            <person name="Pangilinan J."/>
            <person name="Ruiz-Duenas F.J."/>
            <person name="Barrasa J.M."/>
            <person name="Sanchez-Garcia M."/>
            <person name="Camarero S."/>
            <person name="Miyauchi S."/>
            <person name="Serrano A."/>
            <person name="Linde D."/>
            <person name="Babiker R."/>
            <person name="Drula E."/>
            <person name="Ayuso-Fernandez I."/>
            <person name="Pacheco R."/>
            <person name="Padilla G."/>
            <person name="Ferreira P."/>
            <person name="Barriuso J."/>
            <person name="Kellner H."/>
            <person name="Castanera R."/>
            <person name="Alfaro M."/>
            <person name="Ramirez L."/>
            <person name="Pisabarro A.G."/>
            <person name="Kuo A."/>
            <person name="Tritt A."/>
            <person name="Lipzen A."/>
            <person name="He G."/>
            <person name="Yan M."/>
            <person name="Ng V."/>
            <person name="Cullen D."/>
            <person name="Martin F."/>
            <person name="Rosso M.-N."/>
            <person name="Henrissat B."/>
            <person name="Hibbett D."/>
            <person name="Martinez A.T."/>
            <person name="Grigoriev I.V."/>
        </authorList>
    </citation>
    <scope>NUCLEOTIDE SEQUENCE</scope>
    <source>
        <strain evidence="3">MF-IS2</strain>
    </source>
</reference>
<sequence length="334" mass="36707">MLRYGIPHLHILSLPIALLYACVRGDEIPGNCNPAHDHLDPSSHKFISSCHDSMYCAPLDSTNLSTGELAEGPQVRISLARPIPPSRTFASDPETAGNNIGGVCLSRLCRRDEFPFGFPPDRALPPICPKATFCPDNGSGCRAALPPGSPCEVARDEQCTSLSGTDDQHLCLNHVCMYANATFSALCVMENTTYTFSSPSTRTPYSLSVVRHDCVMPSLYCDPQSLLCVSAKKLGESCEADFQCETITCDRGMCAKPVDVPNEVAPWHLAITIFIILVAMVMASSVLILIHRRHRYVRFKELREYYVDQLNLRREIIALHGVNVGSHLAKLETS</sequence>
<accession>A0A9P6C5J8</accession>
<dbReference type="Proteomes" id="UP000807342">
    <property type="component" value="Unassembled WGS sequence"/>
</dbReference>
<dbReference type="OrthoDB" id="195231at2759"/>